<dbReference type="EMBL" id="ASQA01000028">
    <property type="protein sequence ID" value="ETT84174.1"/>
    <property type="molecule type" value="Genomic_DNA"/>
</dbReference>
<organism evidence="1 2">
    <name type="scientific">Viridibacillus arenosi FSL R5-213</name>
    <dbReference type="NCBI Taxonomy" id="1227360"/>
    <lineage>
        <taxon>Bacteria</taxon>
        <taxon>Bacillati</taxon>
        <taxon>Bacillota</taxon>
        <taxon>Bacilli</taxon>
        <taxon>Bacillales</taxon>
        <taxon>Caryophanaceae</taxon>
        <taxon>Viridibacillus</taxon>
    </lineage>
</organism>
<dbReference type="AlphaFoldDB" id="W4EV99"/>
<gene>
    <name evidence="1" type="ORF">C176_12438</name>
</gene>
<accession>W4EV99</accession>
<name>W4EV99_9BACL</name>
<comment type="caution">
    <text evidence="1">The sequence shown here is derived from an EMBL/GenBank/DDBJ whole genome shotgun (WGS) entry which is preliminary data.</text>
</comment>
<reference evidence="1 2" key="1">
    <citation type="journal article" date="2014" name="BMC Genomics">
        <title>Genomic comparison of sporeforming bacilli isolated from milk.</title>
        <authorList>
            <person name="Moreno Switt A.I."/>
            <person name="Andrus A.D."/>
            <person name="Ranieri M.L."/>
            <person name="Orsi R.H."/>
            <person name="Ivy R."/>
            <person name="den Bakker H.C."/>
            <person name="Martin N.H."/>
            <person name="Wiedmann M."/>
            <person name="Boor K.J."/>
        </authorList>
    </citation>
    <scope>NUCLEOTIDE SEQUENCE [LARGE SCALE GENOMIC DNA]</scope>
    <source>
        <strain evidence="1 2">FSL R5-213</strain>
    </source>
</reference>
<dbReference type="eggNOG" id="ENOG5031NGD">
    <property type="taxonomic scope" value="Bacteria"/>
</dbReference>
<dbReference type="Proteomes" id="UP000019062">
    <property type="component" value="Unassembled WGS sequence"/>
</dbReference>
<sequence>MSLNKLIIDTLKPIGIPVALLTYTGTATTYITFFQYNEMGVVFAEDSEQETRHSIQIDVWSKGNHVDVVKQVKKLLKEQGFSRVTAHELYEDDTKIFHKVMQFYYDDQSEINL</sequence>
<protein>
    <submittedName>
        <fullName evidence="1">Uncharacterized protein</fullName>
    </submittedName>
</protein>
<dbReference type="RefSeq" id="WP_038185452.1">
    <property type="nucleotide sequence ID" value="NZ_ASQA01000028.1"/>
</dbReference>
<evidence type="ECO:0000313" key="2">
    <source>
        <dbReference type="Proteomes" id="UP000019062"/>
    </source>
</evidence>
<proteinExistence type="predicted"/>
<keyword evidence="2" id="KW-1185">Reference proteome</keyword>
<evidence type="ECO:0000313" key="1">
    <source>
        <dbReference type="EMBL" id="ETT84174.1"/>
    </source>
</evidence>